<evidence type="ECO:0000256" key="1">
    <source>
        <dbReference type="SAM" id="SignalP"/>
    </source>
</evidence>
<sequence>MRAGVTHVLSPAGWLLCVSAMDSAWLRELLTKRLRIRLECGTYSGCLRHVDTATKAVVLDQGEELRAGRACTTRLLVGSRPTDLFLERIKI</sequence>
<dbReference type="Proteomes" id="UP000287033">
    <property type="component" value="Unassembled WGS sequence"/>
</dbReference>
<accession>A0A401TE15</accession>
<keyword evidence="3" id="KW-1185">Reference proteome</keyword>
<gene>
    <name evidence="2" type="ORF">chiPu_0024498</name>
</gene>
<evidence type="ECO:0000313" key="2">
    <source>
        <dbReference type="EMBL" id="GCC40871.1"/>
    </source>
</evidence>
<protein>
    <submittedName>
        <fullName evidence="2">Uncharacterized protein</fullName>
    </submittedName>
</protein>
<comment type="caution">
    <text evidence="2">The sequence shown here is derived from an EMBL/GenBank/DDBJ whole genome shotgun (WGS) entry which is preliminary data.</text>
</comment>
<dbReference type="AlphaFoldDB" id="A0A401TE15"/>
<proteinExistence type="predicted"/>
<reference evidence="2 3" key="1">
    <citation type="journal article" date="2018" name="Nat. Ecol. Evol.">
        <title>Shark genomes provide insights into elasmobranch evolution and the origin of vertebrates.</title>
        <authorList>
            <person name="Hara Y"/>
            <person name="Yamaguchi K"/>
            <person name="Onimaru K"/>
            <person name="Kadota M"/>
            <person name="Koyanagi M"/>
            <person name="Keeley SD"/>
            <person name="Tatsumi K"/>
            <person name="Tanaka K"/>
            <person name="Motone F"/>
            <person name="Kageyama Y"/>
            <person name="Nozu R"/>
            <person name="Adachi N"/>
            <person name="Nishimura O"/>
            <person name="Nakagawa R"/>
            <person name="Tanegashima C"/>
            <person name="Kiyatake I"/>
            <person name="Matsumoto R"/>
            <person name="Murakumo K"/>
            <person name="Nishida K"/>
            <person name="Terakita A"/>
            <person name="Kuratani S"/>
            <person name="Sato K"/>
            <person name="Hyodo S Kuraku.S."/>
        </authorList>
    </citation>
    <scope>NUCLEOTIDE SEQUENCE [LARGE SCALE GENOMIC DNA]</scope>
</reference>
<evidence type="ECO:0000313" key="3">
    <source>
        <dbReference type="Proteomes" id="UP000287033"/>
    </source>
</evidence>
<keyword evidence="1" id="KW-0732">Signal</keyword>
<dbReference type="EMBL" id="BEZZ01040692">
    <property type="protein sequence ID" value="GCC40871.1"/>
    <property type="molecule type" value="Genomic_DNA"/>
</dbReference>
<feature type="signal peptide" evidence="1">
    <location>
        <begin position="1"/>
        <end position="20"/>
    </location>
</feature>
<feature type="chain" id="PRO_5019525082" evidence="1">
    <location>
        <begin position="21"/>
        <end position="91"/>
    </location>
</feature>
<organism evidence="2 3">
    <name type="scientific">Chiloscyllium punctatum</name>
    <name type="common">Brownbanded bambooshark</name>
    <name type="synonym">Hemiscyllium punctatum</name>
    <dbReference type="NCBI Taxonomy" id="137246"/>
    <lineage>
        <taxon>Eukaryota</taxon>
        <taxon>Metazoa</taxon>
        <taxon>Chordata</taxon>
        <taxon>Craniata</taxon>
        <taxon>Vertebrata</taxon>
        <taxon>Chondrichthyes</taxon>
        <taxon>Elasmobranchii</taxon>
        <taxon>Galeomorphii</taxon>
        <taxon>Galeoidea</taxon>
        <taxon>Orectolobiformes</taxon>
        <taxon>Hemiscylliidae</taxon>
        <taxon>Chiloscyllium</taxon>
    </lineage>
</organism>
<name>A0A401TE15_CHIPU</name>